<evidence type="ECO:0000256" key="4">
    <source>
        <dbReference type="ARBA" id="ARBA00022729"/>
    </source>
</evidence>
<feature type="compositionally biased region" description="Basic and acidic residues" evidence="10">
    <location>
        <begin position="1197"/>
        <end position="1222"/>
    </location>
</feature>
<dbReference type="InterPro" id="IPR051223">
    <property type="entry name" value="Polycystin"/>
</dbReference>
<dbReference type="Gene3D" id="1.10.287.70">
    <property type="match status" value="1"/>
</dbReference>
<dbReference type="SUPFAM" id="SSF49785">
    <property type="entry name" value="Galactose-binding domain-like"/>
    <property type="match status" value="1"/>
</dbReference>
<dbReference type="InterPro" id="IPR003915">
    <property type="entry name" value="PKD_2"/>
</dbReference>
<dbReference type="Pfam" id="PF01825">
    <property type="entry name" value="GPS"/>
    <property type="match status" value="1"/>
</dbReference>
<dbReference type="PRINTS" id="PR01433">
    <property type="entry name" value="POLYCYSTIN2"/>
</dbReference>
<comment type="subcellular location">
    <subcellularLocation>
        <location evidence="1">Membrane</location>
        <topology evidence="1">Multi-pass membrane protein</topology>
    </subcellularLocation>
</comment>
<dbReference type="InterPro" id="IPR000421">
    <property type="entry name" value="FA58C"/>
</dbReference>
<dbReference type="InterPro" id="IPR000203">
    <property type="entry name" value="GPS"/>
</dbReference>
<feature type="transmembrane region" description="Helical" evidence="11">
    <location>
        <begin position="1542"/>
        <end position="1562"/>
    </location>
</feature>
<dbReference type="GO" id="GO:0050982">
    <property type="term" value="P:detection of mechanical stimulus"/>
    <property type="evidence" value="ECO:0007669"/>
    <property type="project" value="TreeGrafter"/>
</dbReference>
<feature type="transmembrane region" description="Helical" evidence="11">
    <location>
        <begin position="1624"/>
        <end position="1651"/>
    </location>
</feature>
<dbReference type="InterPro" id="IPR008979">
    <property type="entry name" value="Galactose-bd-like_sf"/>
</dbReference>
<evidence type="ECO:0000256" key="5">
    <source>
        <dbReference type="ARBA" id="ARBA00022989"/>
    </source>
</evidence>
<dbReference type="PANTHER" id="PTHR10877:SF150">
    <property type="entry name" value="REJ DOMAIN-CONTAINING PROTEIN"/>
    <property type="match status" value="1"/>
</dbReference>
<evidence type="ECO:0000256" key="8">
    <source>
        <dbReference type="PIRSR" id="PIRSR603915-2"/>
    </source>
</evidence>
<keyword evidence="3 11" id="KW-0812">Transmembrane</keyword>
<dbReference type="Pfam" id="PF20519">
    <property type="entry name" value="Polycystin_dom"/>
    <property type="match status" value="1"/>
</dbReference>
<proteinExistence type="inferred from homology"/>
<feature type="transmembrane region" description="Helical" evidence="11">
    <location>
        <begin position="2011"/>
        <end position="2033"/>
    </location>
</feature>
<evidence type="ECO:0000259" key="15">
    <source>
        <dbReference type="PROSITE" id="PS51111"/>
    </source>
</evidence>
<accession>A0AAD9UXM9</accession>
<dbReference type="FunFam" id="1.10.287.70:FF:000086">
    <property type="entry name" value="Polycystic kidney disease 2"/>
    <property type="match status" value="1"/>
</dbReference>
<dbReference type="CDD" id="cd00057">
    <property type="entry name" value="FA58C"/>
    <property type="match status" value="1"/>
</dbReference>
<comment type="caution">
    <text evidence="9">Lacks conserved residue(s) required for the propagation of feature annotation.</text>
</comment>
<feature type="transmembrane region" description="Helical" evidence="11">
    <location>
        <begin position="1582"/>
        <end position="1603"/>
    </location>
</feature>
<keyword evidence="7" id="KW-0325">Glycoprotein</keyword>
<evidence type="ECO:0000256" key="7">
    <source>
        <dbReference type="ARBA" id="ARBA00023180"/>
    </source>
</evidence>
<keyword evidence="17" id="KW-1185">Reference proteome</keyword>
<evidence type="ECO:0000256" key="9">
    <source>
        <dbReference type="PROSITE-ProRule" id="PRU00152"/>
    </source>
</evidence>
<dbReference type="Pfam" id="PF02010">
    <property type="entry name" value="REJ"/>
    <property type="match status" value="1"/>
</dbReference>
<dbReference type="PANTHER" id="PTHR10877">
    <property type="entry name" value="POLYCYSTIN FAMILY MEMBER"/>
    <property type="match status" value="1"/>
</dbReference>
<protein>
    <submittedName>
        <fullName evidence="16">Polycystic kidney disease protein 1-like 2</fullName>
    </submittedName>
</protein>
<comment type="caution">
    <text evidence="16">The sequence shown here is derived from an EMBL/GenBank/DDBJ whole genome shotgun (WGS) entry which is preliminary data.</text>
</comment>
<dbReference type="InterPro" id="IPR014010">
    <property type="entry name" value="REJ_dom"/>
</dbReference>
<dbReference type="InterPro" id="IPR036392">
    <property type="entry name" value="PLAT/LH2_dom_sf"/>
</dbReference>
<feature type="signal peptide" evidence="12">
    <location>
        <begin position="1"/>
        <end position="20"/>
    </location>
</feature>
<name>A0AAD9UXM9_ACRCE</name>
<evidence type="ECO:0000256" key="11">
    <source>
        <dbReference type="SAM" id="Phobius"/>
    </source>
</evidence>
<evidence type="ECO:0000259" key="14">
    <source>
        <dbReference type="PROSITE" id="PS50095"/>
    </source>
</evidence>
<dbReference type="GO" id="GO:0005509">
    <property type="term" value="F:calcium ion binding"/>
    <property type="evidence" value="ECO:0007669"/>
    <property type="project" value="InterPro"/>
</dbReference>
<keyword evidence="6 11" id="KW-0472">Membrane</keyword>
<feature type="transmembrane region" description="Helical" evidence="11">
    <location>
        <begin position="2045"/>
        <end position="2066"/>
    </location>
</feature>
<dbReference type="GO" id="GO:0016020">
    <property type="term" value="C:membrane"/>
    <property type="evidence" value="ECO:0007669"/>
    <property type="project" value="UniProtKB-SubCell"/>
</dbReference>
<dbReference type="Pfam" id="PF01477">
    <property type="entry name" value="PLAT"/>
    <property type="match status" value="1"/>
</dbReference>
<feature type="transmembrane region" description="Helical" evidence="11">
    <location>
        <begin position="2099"/>
        <end position="2117"/>
    </location>
</feature>
<evidence type="ECO:0000256" key="12">
    <source>
        <dbReference type="SAM" id="SignalP"/>
    </source>
</evidence>
<reference evidence="16" key="1">
    <citation type="journal article" date="2023" name="G3 (Bethesda)">
        <title>Whole genome assembly and annotation of the endangered Caribbean coral Acropora cervicornis.</title>
        <authorList>
            <person name="Selwyn J.D."/>
            <person name="Vollmer S.V."/>
        </authorList>
    </citation>
    <scope>NUCLEOTIDE SEQUENCE</scope>
    <source>
        <strain evidence="16">K2</strain>
    </source>
</reference>
<gene>
    <name evidence="16" type="ORF">P5673_024752</name>
</gene>
<organism evidence="16 17">
    <name type="scientific">Acropora cervicornis</name>
    <name type="common">Staghorn coral</name>
    <dbReference type="NCBI Taxonomy" id="6130"/>
    <lineage>
        <taxon>Eukaryota</taxon>
        <taxon>Metazoa</taxon>
        <taxon>Cnidaria</taxon>
        <taxon>Anthozoa</taxon>
        <taxon>Hexacorallia</taxon>
        <taxon>Scleractinia</taxon>
        <taxon>Astrocoeniina</taxon>
        <taxon>Acroporidae</taxon>
        <taxon>Acropora</taxon>
    </lineage>
</organism>
<evidence type="ECO:0000256" key="2">
    <source>
        <dbReference type="ARBA" id="ARBA00007200"/>
    </source>
</evidence>
<feature type="transmembrane region" description="Helical" evidence="11">
    <location>
        <begin position="2196"/>
        <end position="2221"/>
    </location>
</feature>
<dbReference type="Pfam" id="PF08016">
    <property type="entry name" value="PKD_channel"/>
    <property type="match status" value="1"/>
</dbReference>
<dbReference type="Pfam" id="PF00754">
    <property type="entry name" value="F5_F8_type_C"/>
    <property type="match status" value="1"/>
</dbReference>
<evidence type="ECO:0000313" key="16">
    <source>
        <dbReference type="EMBL" id="KAK2553774.1"/>
    </source>
</evidence>
<evidence type="ECO:0000256" key="10">
    <source>
        <dbReference type="SAM" id="MobiDB-lite"/>
    </source>
</evidence>
<dbReference type="SMART" id="SM00231">
    <property type="entry name" value="FA58C"/>
    <property type="match status" value="1"/>
</dbReference>
<keyword evidence="5 11" id="KW-1133">Transmembrane helix</keyword>
<dbReference type="Gene3D" id="2.60.120.260">
    <property type="entry name" value="Galactose-binding domain-like"/>
    <property type="match status" value="1"/>
</dbReference>
<dbReference type="Gene3D" id="2.60.60.20">
    <property type="entry name" value="PLAT/LH2 domain"/>
    <property type="match status" value="1"/>
</dbReference>
<dbReference type="PROSITE" id="PS51111">
    <property type="entry name" value="REJ"/>
    <property type="match status" value="1"/>
</dbReference>
<evidence type="ECO:0000259" key="13">
    <source>
        <dbReference type="PROSITE" id="PS50022"/>
    </source>
</evidence>
<feature type="domain" description="REJ" evidence="15">
    <location>
        <begin position="629"/>
        <end position="1037"/>
    </location>
</feature>
<evidence type="ECO:0000256" key="1">
    <source>
        <dbReference type="ARBA" id="ARBA00004141"/>
    </source>
</evidence>
<dbReference type="GO" id="GO:0005262">
    <property type="term" value="F:calcium channel activity"/>
    <property type="evidence" value="ECO:0007669"/>
    <property type="project" value="TreeGrafter"/>
</dbReference>
<comment type="similarity">
    <text evidence="2">Belongs to the polycystin family.</text>
</comment>
<evidence type="ECO:0000256" key="3">
    <source>
        <dbReference type="ARBA" id="ARBA00022692"/>
    </source>
</evidence>
<feature type="domain" description="PLAT" evidence="14">
    <location>
        <begin position="1377"/>
        <end position="1496"/>
    </location>
</feature>
<dbReference type="Proteomes" id="UP001249851">
    <property type="component" value="Unassembled WGS sequence"/>
</dbReference>
<feature type="transmembrane region" description="Helical" evidence="11">
    <location>
        <begin position="1332"/>
        <end position="1352"/>
    </location>
</feature>
<dbReference type="Gene3D" id="2.60.220.50">
    <property type="match status" value="1"/>
</dbReference>
<sequence>MRFLFWAVILSLAITDRRESQFARASTSSEKLTANCRKSLGMTSGDIRDEQITVSSAYGNDFATYGSHRARLNLTSWPPGYRADPNEAGRWIKIDLEKEMIITAIATQGYGDVGIEEWIKQYVFMYSNGGDYSYFKDLNGELKSFTGNRDANSIQRNEVPLPAVATSVMIMEMVSHNNFALRMELYGCAPGYYFVVWLMLSEFSCKITYLDSESLEYQVMADDVTYETTYALGNTPGFLSASLERFSAGRQETETKLSAELKISCIEASVHDITAELTNYIKNSGGLFDPNYIKLQYSLDYRCQPPDVHIHLNKRHTYATRITTADLFVVIGEVRSRCNTSTSILLKWESNEIEELNGLFMMSDHLEITSQNLTIEPRRWKVGLYFIRLIAEMTKEEGAVNYDYGFLRVVLPDLVAKVRGAKKAVKGTGNIVLDGTDCYDPDNPSAKDQGMVFTWLCRRENEEFSNMETLPIESSLGRAKVLGGCFGYGVGKINTTESIIEIDINRMPSKSTFVFKLIVEKENRTAVAFHNLTVESSIDFSIRCKINCGDKVTANKKMVIESTCKGLSCKSGQRYNWTLYMRDPMADNETWLPVIDLKEKTFTELDSPNIVIKGKLDEWDNALQDDSDYKLVATLYLDDDSVEESEITFKTNSAPDFGNCSVTPESGYAVTTEFTISCQGWSDEDLPLCYEFRYHTNTGEFVIQKGSSAKTTTRLPVGNPFFEYAIGLEVLITDGLGAAETELLFAKVDALPTEEISGTLMDITDGEKSPLGNLLRSGDVSKAAQMAYAVLSLVDKSDGDKKTINAVRNVLRSKYNVTKDKARNLKDSIINQMASVKVSSLEQVSQMAAVVALATEQGDEISPNSQENAVHLLEGTADFVSAQMISGTADPEVLQSVGASLLHGISNVMSAASTEAKVGDEEKGSLSKDDEQKAESQEENDKGKSKQMAQKTLHLMDKVGSSLLKTKTVGEEPSVFKTKSLAMMLDRQLPSKIGGKKLGNGEGNGGVTLPSTDTLFEEETDGLSSVDSQMLAFTDNPYTWDASSKGIKTSVIDFSLKAANGSSLEVSGLSKPVELFIPQKKETKGQGNATTPIFFAKPSDGSKNMRYHQAVIPSHSALVFFEVKPELGKSLEVYVNYKTRPTVKQHVFRAITPNINDCNQTKSVLNCSAAAYVIVLSSAVTGHIGLHYVGIRYPGPKSDKPTSSEEMRQDKGRIRRGCDSHGGRQKRSCIGVKDPPTTPAPTPKIIIPRYNKSTDVNYTTSAAVANCLYWSERKQAWNDDGCKVGPKTVPGSLHCLCTHLSAFGGDFFVAPNPIDFDKVWAEFGNLAESGNFVVLATVCSIFGLYAFGLVFARRADKKDEQKVVANVYLSDNTQEGYEYEISVQTGMWRGYGTTANIGLIVYGEHGVTPTLPLSYPELNKIFFARGSINNFTLSVPESLGNLVKIKIWHDNSGKSPSWFFSQVQIVDVKTGEKWHFLGNRWLAVEKGTGQIELEIKAADKREISGFKNLFYSRTARSLGDGHLWLSVFTRAPHNTFTRCQRLTCCLSILFATLITNAMFYQFDKAPTDSFQLGPIKLSWTQIKIGIQSSVIAIPVNVLVVTIFKNIKYPLPEETRVANQKVPGCLPHFFVYVGWVICILASLASALFTVFYSMMWGAETSNQWLTSIMVSFFQDVIITQPIKVVVIASLLSLLIKKPPEQESVLGSSVSRSGGTGDSQIAPPVGEALRKAREFQSKVLEMFRTIIEMTFFFTFVAFLMVVCYGNRKSTRFALTSELENLFSGFEKVNSPPKFWKWTRKILVPGLYNVRWYNGDPFEYEEGFISNRESFMVGMPRLRQSRIRPEKRCAMEVQHPELAHQFQRCLSGFADEVAYSAPYNQPGWITLDNSSQLISFFELQNLCPKPWRYRTAENLSTLSVLGLQSSYGGGGFVADLGYNARSALNVLDDLEGNNWINDLTAAVFVEFTVHQPATALFSVIKYLFERLPTGGYNAVAKITTLTLYASPDPTFKSFYQLCQLLLMLIILFFFFAEIGKLYRQKCAYFTQFWNWVELFQIFGTIAAIVMFFFKEMYTSMFVERVQANPFETSSTDYIVLWSDFEIYLLAFVIFTVTMKFLRLIRFNRHICQIIATIQKSINHLASFFFVFVGIILAYTQLGVLVFGANVPAYSSFFQAMRAVCQMILGGATHFHELRDTSRFVGPLFVFCYMLSMSMIMLNMFLAILNDSYEEVKDIEGDSFADAELGEFMKSYIITKASYLGKDFVGFFTKMLNLTRFRGKPRTYDSNSYVKVPTRLTDVLASHEAVDIIEICDETPPLAMMASMEDLTDREDDEVTASLEDIRSSLSNISAELRCSITAVDDIQPRSFEKGFNDLNKDLQCSCEETVLDPGSYGYNRYSYFRSIWERSSNLNTRLHSGTRITDAHPLLSNKSTDHLNVISIAISSSQNENYIYFPTIWERRRDLDDRFRKRKSKVEPLLGNSTPGHLEVDILGGRNEKAAFERILLQKESTPDLMSTSTINSSLVDDLRESLV</sequence>
<reference evidence="16" key="2">
    <citation type="journal article" date="2023" name="Science">
        <title>Genomic signatures of disease resistance in endangered staghorn corals.</title>
        <authorList>
            <person name="Vollmer S.V."/>
            <person name="Selwyn J.D."/>
            <person name="Despard B.A."/>
            <person name="Roesel C.L."/>
        </authorList>
    </citation>
    <scope>NUCLEOTIDE SEQUENCE</scope>
    <source>
        <strain evidence="16">K2</strain>
    </source>
</reference>
<feature type="chain" id="PRO_5042067828" evidence="12">
    <location>
        <begin position="21"/>
        <end position="2529"/>
    </location>
</feature>
<feature type="transmembrane region" description="Helical" evidence="11">
    <location>
        <begin position="2137"/>
        <end position="2159"/>
    </location>
</feature>
<dbReference type="SUPFAM" id="SSF49723">
    <property type="entry name" value="Lipase/lipooxygenase domain (PLAT/LH2 domain)"/>
    <property type="match status" value="1"/>
</dbReference>
<dbReference type="InterPro" id="IPR046791">
    <property type="entry name" value="Polycystin_dom"/>
</dbReference>
<dbReference type="SMART" id="SM00303">
    <property type="entry name" value="GPS"/>
    <property type="match status" value="1"/>
</dbReference>
<keyword evidence="4 12" id="KW-0732">Signal</keyword>
<dbReference type="SMART" id="SM00308">
    <property type="entry name" value="LH2"/>
    <property type="match status" value="1"/>
</dbReference>
<feature type="transmembrane region" description="Helical" evidence="11">
    <location>
        <begin position="1671"/>
        <end position="1694"/>
    </location>
</feature>
<evidence type="ECO:0000313" key="17">
    <source>
        <dbReference type="Proteomes" id="UP001249851"/>
    </source>
</evidence>
<feature type="region of interest" description="Disordered" evidence="10">
    <location>
        <begin position="914"/>
        <end position="949"/>
    </location>
</feature>
<feature type="region of interest" description="Disordered" evidence="10">
    <location>
        <begin position="1195"/>
        <end position="1234"/>
    </location>
</feature>
<dbReference type="InterPro" id="IPR046338">
    <property type="entry name" value="GAIN_dom_sf"/>
</dbReference>
<feature type="domain" description="F5/8 type C" evidence="13">
    <location>
        <begin position="36"/>
        <end position="188"/>
    </location>
</feature>
<feature type="transmembrane region" description="Helical" evidence="11">
    <location>
        <begin position="1737"/>
        <end position="1760"/>
    </location>
</feature>
<evidence type="ECO:0000256" key="6">
    <source>
        <dbReference type="ARBA" id="ARBA00023136"/>
    </source>
</evidence>
<dbReference type="EMBL" id="JARQWQ010000074">
    <property type="protein sequence ID" value="KAK2553774.1"/>
    <property type="molecule type" value="Genomic_DNA"/>
</dbReference>
<feature type="disulfide bond" evidence="8">
    <location>
        <begin position="1846"/>
        <end position="1862"/>
    </location>
</feature>
<dbReference type="PROSITE" id="PS50095">
    <property type="entry name" value="PLAT"/>
    <property type="match status" value="1"/>
</dbReference>
<dbReference type="InterPro" id="IPR013122">
    <property type="entry name" value="PKD1_2_channel"/>
</dbReference>
<dbReference type="InterPro" id="IPR002859">
    <property type="entry name" value="PKD/REJ-like"/>
</dbReference>
<dbReference type="InterPro" id="IPR001024">
    <property type="entry name" value="PLAT/LH2_dom"/>
</dbReference>
<dbReference type="PROSITE" id="PS01285">
    <property type="entry name" value="FA58C_1"/>
    <property type="match status" value="1"/>
</dbReference>
<feature type="compositionally biased region" description="Basic and acidic residues" evidence="10">
    <location>
        <begin position="917"/>
        <end position="944"/>
    </location>
</feature>
<dbReference type="PROSITE" id="PS50022">
    <property type="entry name" value="FA58C_3"/>
    <property type="match status" value="1"/>
</dbReference>